<name>A0A6P0DB95_RHILE</name>
<reference evidence="2 3" key="1">
    <citation type="submission" date="2020-01" db="EMBL/GenBank/DDBJ databases">
        <title>Rhizobium genotypes associated with high levels of biological nitrogen fixation by grain legumes in a temperate-maritime cropping system.</title>
        <authorList>
            <person name="Maluk M."/>
            <person name="Francesc Ferrando Molina F."/>
            <person name="Lopez Del Egido L."/>
            <person name="Lafos M."/>
            <person name="Langarica-Fuentes A."/>
            <person name="Gebre Yohannes G."/>
            <person name="Young M.W."/>
            <person name="Martin P."/>
            <person name="Gantlett R."/>
            <person name="Kenicer G."/>
            <person name="Hawes C."/>
            <person name="Begg G.S."/>
            <person name="Quilliam R.S."/>
            <person name="Squire G.R."/>
            <person name="Poole P.S."/>
            <person name="Young P.W."/>
            <person name="Iannetta P.M."/>
            <person name="James E.K."/>
        </authorList>
    </citation>
    <scope>NUCLEOTIDE SEQUENCE [LARGE SCALE GENOMIC DNA]</scope>
    <source>
        <strain evidence="2 3">JHI944</strain>
    </source>
</reference>
<accession>A0A6P0DB95</accession>
<dbReference type="Proteomes" id="UP000471409">
    <property type="component" value="Unassembled WGS sequence"/>
</dbReference>
<gene>
    <name evidence="2" type="ORF">GUK36_06625</name>
</gene>
<proteinExistence type="predicted"/>
<sequence length="359" mass="39576">MAKRSGSSSEGKKAQTALPGSLGESLDEIGFQPLGRRITVEKQTARHPRTSTDWAVPVIEFFRFTLPRAPNGNWEHLFIAAHEVACQALAMLGQAIVIDGGAKPVSDPALPAILPRWDDIATAVVWAAGQSGLLRYRRRRRTGLGKGSSRLPRANIRAGYGCPPAYLGVEAFPALQSLGLISDLGWTAAAETILWRDDPYEAGMNFAKDNRFIEALDVAQTSVPEEIAAEIRDIAAMPASEAAGLVDFARRYARHDATKHEALVFLQDRSRRLLSELFAKRWRLGDGWLSAEECKRALFLELDPLSIQMSLEFGRIFIPPRSPEATSRIEGRSFLRLERKPAALCAIATLHTRDPMVPE</sequence>
<dbReference type="EMBL" id="WXXP01000003">
    <property type="protein sequence ID" value="NEK49100.1"/>
    <property type="molecule type" value="Genomic_DNA"/>
</dbReference>
<feature type="region of interest" description="Disordered" evidence="1">
    <location>
        <begin position="1"/>
        <end position="26"/>
    </location>
</feature>
<evidence type="ECO:0000313" key="2">
    <source>
        <dbReference type="EMBL" id="NEK49100.1"/>
    </source>
</evidence>
<dbReference type="AlphaFoldDB" id="A0A6P0DB95"/>
<evidence type="ECO:0000256" key="1">
    <source>
        <dbReference type="SAM" id="MobiDB-lite"/>
    </source>
</evidence>
<protein>
    <submittedName>
        <fullName evidence="2">Uncharacterized protein</fullName>
    </submittedName>
</protein>
<comment type="caution">
    <text evidence="2">The sequence shown here is derived from an EMBL/GenBank/DDBJ whole genome shotgun (WGS) entry which is preliminary data.</text>
</comment>
<dbReference type="RefSeq" id="WP_163999848.1">
    <property type="nucleotide sequence ID" value="NZ_WXXP01000003.1"/>
</dbReference>
<evidence type="ECO:0000313" key="3">
    <source>
        <dbReference type="Proteomes" id="UP000471409"/>
    </source>
</evidence>
<organism evidence="2 3">
    <name type="scientific">Rhizobium leguminosarum</name>
    <dbReference type="NCBI Taxonomy" id="384"/>
    <lineage>
        <taxon>Bacteria</taxon>
        <taxon>Pseudomonadati</taxon>
        <taxon>Pseudomonadota</taxon>
        <taxon>Alphaproteobacteria</taxon>
        <taxon>Hyphomicrobiales</taxon>
        <taxon>Rhizobiaceae</taxon>
        <taxon>Rhizobium/Agrobacterium group</taxon>
        <taxon>Rhizobium</taxon>
    </lineage>
</organism>